<dbReference type="RefSeq" id="WP_248933910.1">
    <property type="nucleotide sequence ID" value="NZ_JAKILF010000001.1"/>
</dbReference>
<dbReference type="InterPro" id="IPR058163">
    <property type="entry name" value="LysR-type_TF_proteobact-type"/>
</dbReference>
<name>A0ABV7GF42_9GAMM</name>
<evidence type="ECO:0000256" key="3">
    <source>
        <dbReference type="ARBA" id="ARBA00023125"/>
    </source>
</evidence>
<dbReference type="PANTHER" id="PTHR30537">
    <property type="entry name" value="HTH-TYPE TRANSCRIPTIONAL REGULATOR"/>
    <property type="match status" value="1"/>
</dbReference>
<dbReference type="InterPro" id="IPR005119">
    <property type="entry name" value="LysR_subst-bd"/>
</dbReference>
<reference evidence="7" key="1">
    <citation type="journal article" date="2019" name="Int. J. Syst. Evol. Microbiol.">
        <title>The Global Catalogue of Microorganisms (GCM) 10K type strain sequencing project: providing services to taxonomists for standard genome sequencing and annotation.</title>
        <authorList>
            <consortium name="The Broad Institute Genomics Platform"/>
            <consortium name="The Broad Institute Genome Sequencing Center for Infectious Disease"/>
            <person name="Wu L."/>
            <person name="Ma J."/>
        </authorList>
    </citation>
    <scope>NUCLEOTIDE SEQUENCE [LARGE SCALE GENOMIC DNA]</scope>
    <source>
        <strain evidence="7">KCTC 52277</strain>
    </source>
</reference>
<protein>
    <submittedName>
        <fullName evidence="6">LysR family transcriptional regulator</fullName>
    </submittedName>
</protein>
<evidence type="ECO:0000313" key="7">
    <source>
        <dbReference type="Proteomes" id="UP001595621"/>
    </source>
</evidence>
<sequence>MSDCNNAELNWDDLRIFHAVVSAGTLSGASAHLKISHSQVCRRISRLESVVGVPLIRRSANRITLTTDGEQLSHFAAQMTEQHNQIQFWIKQKQLAQSGNLTINCCDIALPTLSVIVGKLNSANPDIRFDIKVSPVHEDLRLAHTDMAIRATNSPDESLVAIRLNDFTLVPAKSKHASPLPDTWIGLNSTFSHLPAERWQGTLKHRCQNQIKVDCYMAAAQVIRSGAGIGLLPDFIVEDDVELQSIPSTDPLPSWTLWLVYHGSQINNALVQTFARQLKQQWNKTMEGCLNPASTRGNTATGTDS</sequence>
<evidence type="ECO:0000256" key="2">
    <source>
        <dbReference type="ARBA" id="ARBA00023015"/>
    </source>
</evidence>
<evidence type="ECO:0000256" key="1">
    <source>
        <dbReference type="ARBA" id="ARBA00009437"/>
    </source>
</evidence>
<proteinExistence type="inferred from homology"/>
<keyword evidence="3" id="KW-0238">DNA-binding</keyword>
<dbReference type="InterPro" id="IPR000847">
    <property type="entry name" value="LysR_HTH_N"/>
</dbReference>
<comment type="similarity">
    <text evidence="1">Belongs to the LysR transcriptional regulatory family.</text>
</comment>
<dbReference type="InterPro" id="IPR036388">
    <property type="entry name" value="WH-like_DNA-bd_sf"/>
</dbReference>
<dbReference type="PANTHER" id="PTHR30537:SF3">
    <property type="entry name" value="TRANSCRIPTIONAL REGULATORY PROTEIN"/>
    <property type="match status" value="1"/>
</dbReference>
<dbReference type="SUPFAM" id="SSF46785">
    <property type="entry name" value="Winged helix' DNA-binding domain"/>
    <property type="match status" value="1"/>
</dbReference>
<dbReference type="Gene3D" id="3.40.190.290">
    <property type="match status" value="1"/>
</dbReference>
<dbReference type="Gene3D" id="1.10.10.10">
    <property type="entry name" value="Winged helix-like DNA-binding domain superfamily/Winged helix DNA-binding domain"/>
    <property type="match status" value="1"/>
</dbReference>
<dbReference type="Proteomes" id="UP001595621">
    <property type="component" value="Unassembled WGS sequence"/>
</dbReference>
<keyword evidence="7" id="KW-1185">Reference proteome</keyword>
<evidence type="ECO:0000259" key="5">
    <source>
        <dbReference type="PROSITE" id="PS50931"/>
    </source>
</evidence>
<dbReference type="Pfam" id="PF00126">
    <property type="entry name" value="HTH_1"/>
    <property type="match status" value="1"/>
</dbReference>
<dbReference type="SUPFAM" id="SSF53850">
    <property type="entry name" value="Periplasmic binding protein-like II"/>
    <property type="match status" value="1"/>
</dbReference>
<evidence type="ECO:0000313" key="6">
    <source>
        <dbReference type="EMBL" id="MFC3139980.1"/>
    </source>
</evidence>
<dbReference type="PROSITE" id="PS50931">
    <property type="entry name" value="HTH_LYSR"/>
    <property type="match status" value="1"/>
</dbReference>
<feature type="domain" description="HTH lysR-type" evidence="5">
    <location>
        <begin position="9"/>
        <end position="66"/>
    </location>
</feature>
<evidence type="ECO:0000256" key="4">
    <source>
        <dbReference type="ARBA" id="ARBA00023163"/>
    </source>
</evidence>
<gene>
    <name evidence="6" type="ORF">ACFOE0_17620</name>
</gene>
<dbReference type="Pfam" id="PF03466">
    <property type="entry name" value="LysR_substrate"/>
    <property type="match status" value="1"/>
</dbReference>
<keyword evidence="2" id="KW-0805">Transcription regulation</keyword>
<organism evidence="6 7">
    <name type="scientific">Shewanella submarina</name>
    <dbReference type="NCBI Taxonomy" id="2016376"/>
    <lineage>
        <taxon>Bacteria</taxon>
        <taxon>Pseudomonadati</taxon>
        <taxon>Pseudomonadota</taxon>
        <taxon>Gammaproteobacteria</taxon>
        <taxon>Alteromonadales</taxon>
        <taxon>Shewanellaceae</taxon>
        <taxon>Shewanella</taxon>
    </lineage>
</organism>
<dbReference type="InterPro" id="IPR036390">
    <property type="entry name" value="WH_DNA-bd_sf"/>
</dbReference>
<dbReference type="EMBL" id="JBHRTD010000018">
    <property type="protein sequence ID" value="MFC3139980.1"/>
    <property type="molecule type" value="Genomic_DNA"/>
</dbReference>
<accession>A0ABV7GF42</accession>
<comment type="caution">
    <text evidence="6">The sequence shown here is derived from an EMBL/GenBank/DDBJ whole genome shotgun (WGS) entry which is preliminary data.</text>
</comment>
<keyword evidence="4" id="KW-0804">Transcription</keyword>